<evidence type="ECO:0000313" key="2">
    <source>
        <dbReference type="EMBL" id="CCH43994.1"/>
    </source>
</evidence>
<evidence type="ECO:0000313" key="3">
    <source>
        <dbReference type="Proteomes" id="UP000009328"/>
    </source>
</evidence>
<dbReference type="HOGENOM" id="CLU_073924_0_0_1"/>
<comment type="caution">
    <text evidence="2">The sequence shown here is derived from an EMBL/GenBank/DDBJ whole genome shotgun (WGS) entry which is preliminary data.</text>
</comment>
<dbReference type="EMBL" id="CAIF01000099">
    <property type="protein sequence ID" value="CCH43994.1"/>
    <property type="molecule type" value="Genomic_DNA"/>
</dbReference>
<dbReference type="InParanoid" id="K0KRP3"/>
<gene>
    <name evidence="2" type="ORF">BN7_3548</name>
</gene>
<feature type="region of interest" description="Disordered" evidence="1">
    <location>
        <begin position="1"/>
        <end position="23"/>
    </location>
</feature>
<evidence type="ECO:0000256" key="1">
    <source>
        <dbReference type="SAM" id="MobiDB-lite"/>
    </source>
</evidence>
<sequence length="346" mass="40283">MEEQNSHPSSSKMNDEIKTNKNKINNNFTEDDKLLIDKYRNQMNYRLIPLIPVLGQPNVKVPLITCPNIVSKIEMEWCVPIMRIKPKPSTLKAYPENPWSITSTFKLKSSSEKHRMPIKLFSFMFTREKSNTLNLNNIDDHLMNSFYYFRPAINNSIKTDSDLRQYLIDSLTKILLDYCVKKEELEISNTAQNIPLNVSDATSDYKYYKFRSNMEPILSHKRFKKDYENLKLCLAYKPNSKPLVPMLENLINILTFGGEFKEIDGFINFFESETHTALTITKTFFSNHNIDVLFPEASKLFNDKILKMSDYTSNGLEDRVLSTPRIDFIPGKSTYELHNIPPPAYI</sequence>
<accession>K0KRP3</accession>
<dbReference type="Proteomes" id="UP000009328">
    <property type="component" value="Unassembled WGS sequence"/>
</dbReference>
<feature type="compositionally biased region" description="Polar residues" evidence="1">
    <location>
        <begin position="1"/>
        <end position="12"/>
    </location>
</feature>
<dbReference type="AlphaFoldDB" id="K0KRP3"/>
<reference evidence="2 3" key="1">
    <citation type="journal article" date="2012" name="Eukaryot. Cell">
        <title>Draft genome sequence of Wickerhamomyces ciferrii NRRL Y-1031 F-60-10.</title>
        <authorList>
            <person name="Schneider J."/>
            <person name="Andrea H."/>
            <person name="Blom J."/>
            <person name="Jaenicke S."/>
            <person name="Ruckert C."/>
            <person name="Schorsch C."/>
            <person name="Szczepanowski R."/>
            <person name="Farwick M."/>
            <person name="Goesmann A."/>
            <person name="Puhler A."/>
            <person name="Schaffer S."/>
            <person name="Tauch A."/>
            <person name="Kohler T."/>
            <person name="Brinkrolf K."/>
        </authorList>
    </citation>
    <scope>NUCLEOTIDE SEQUENCE [LARGE SCALE GENOMIC DNA]</scope>
    <source>
        <strain evidence="3">ATCC 14091 / BCRC 22168 / CBS 111 / JCM 3599 / NBRC 0793 / NRRL Y-1031 F-60-10</strain>
    </source>
</reference>
<name>K0KRP3_WICCF</name>
<proteinExistence type="predicted"/>
<organism evidence="2 3">
    <name type="scientific">Wickerhamomyces ciferrii (strain ATCC 14091 / BCRC 22168 / CBS 111 / JCM 3599 / NBRC 0793 / NRRL Y-1031 F-60-10)</name>
    <name type="common">Yeast</name>
    <name type="synonym">Pichia ciferrii</name>
    <dbReference type="NCBI Taxonomy" id="1206466"/>
    <lineage>
        <taxon>Eukaryota</taxon>
        <taxon>Fungi</taxon>
        <taxon>Dikarya</taxon>
        <taxon>Ascomycota</taxon>
        <taxon>Saccharomycotina</taxon>
        <taxon>Saccharomycetes</taxon>
        <taxon>Phaffomycetales</taxon>
        <taxon>Wickerhamomycetaceae</taxon>
        <taxon>Wickerhamomyces</taxon>
    </lineage>
</organism>
<keyword evidence="3" id="KW-1185">Reference proteome</keyword>
<protein>
    <submittedName>
        <fullName evidence="2">Uncharacterized protein</fullName>
    </submittedName>
</protein>